<accession>A0A7Z7PRA2</accession>
<keyword evidence="8" id="KW-1185">Reference proteome</keyword>
<keyword evidence="1" id="KW-0813">Transport</keyword>
<keyword evidence="5" id="KW-0472">Membrane</keyword>
<feature type="repeat" description="WD" evidence="4">
    <location>
        <begin position="151"/>
        <end position="192"/>
    </location>
</feature>
<reference evidence="7 8" key="1">
    <citation type="submission" date="2017-01" db="EMBL/GenBank/DDBJ databases">
        <authorList>
            <person name="Erauso G."/>
        </authorList>
    </citation>
    <scope>NUCLEOTIDE SEQUENCE [LARGE SCALE GENOMIC DNA]</scope>
    <source>
        <strain evidence="7">MESINF1</strain>
    </source>
</reference>
<evidence type="ECO:0000259" key="6">
    <source>
        <dbReference type="Pfam" id="PF16755"/>
    </source>
</evidence>
<dbReference type="KEGG" id="minf:MESINF_1129"/>
<evidence type="ECO:0000256" key="5">
    <source>
        <dbReference type="SAM" id="Phobius"/>
    </source>
</evidence>
<dbReference type="Pfam" id="PF16755">
    <property type="entry name" value="Beta-prop_NUP159_NUP214"/>
    <property type="match status" value="1"/>
</dbReference>
<gene>
    <name evidence="7" type="ORF">MESINF_1129</name>
</gene>
<dbReference type="Pfam" id="PF00400">
    <property type="entry name" value="WD40"/>
    <property type="match status" value="1"/>
</dbReference>
<dbReference type="Gene3D" id="2.130.10.10">
    <property type="entry name" value="YVTN repeat-like/Quinoprotein amine dehydrogenase"/>
    <property type="match status" value="1"/>
</dbReference>
<dbReference type="AlphaFoldDB" id="A0A7Z7PRA2"/>
<keyword evidence="5" id="KW-1133">Transmembrane helix</keyword>
<keyword evidence="3" id="KW-0677">Repeat</keyword>
<dbReference type="SUPFAM" id="SSF50978">
    <property type="entry name" value="WD40 repeat-like"/>
    <property type="match status" value="2"/>
</dbReference>
<dbReference type="PANTHER" id="PTHR44019">
    <property type="entry name" value="WD REPEAT-CONTAINING PROTEIN 55"/>
    <property type="match status" value="1"/>
</dbReference>
<evidence type="ECO:0000313" key="8">
    <source>
        <dbReference type="Proteomes" id="UP000250796"/>
    </source>
</evidence>
<organism evidence="7 8">
    <name type="scientific">Mesotoga infera</name>
    <dbReference type="NCBI Taxonomy" id="1236046"/>
    <lineage>
        <taxon>Bacteria</taxon>
        <taxon>Thermotogati</taxon>
        <taxon>Thermotogota</taxon>
        <taxon>Thermotogae</taxon>
        <taxon>Kosmotogales</taxon>
        <taxon>Kosmotogaceae</taxon>
        <taxon>Mesotoga</taxon>
    </lineage>
</organism>
<evidence type="ECO:0000256" key="1">
    <source>
        <dbReference type="ARBA" id="ARBA00022448"/>
    </source>
</evidence>
<protein>
    <recommendedName>
        <fullName evidence="6">Nucleoporin Nup159/Nup146 N-terminal domain-containing protein</fullName>
    </recommendedName>
</protein>
<evidence type="ECO:0000256" key="3">
    <source>
        <dbReference type="ARBA" id="ARBA00022737"/>
    </source>
</evidence>
<dbReference type="PANTHER" id="PTHR44019:SF8">
    <property type="entry name" value="POC1 CENTRIOLAR PROTEIN HOMOLOG"/>
    <property type="match status" value="1"/>
</dbReference>
<feature type="transmembrane region" description="Helical" evidence="5">
    <location>
        <begin position="725"/>
        <end position="744"/>
    </location>
</feature>
<dbReference type="RefSeq" id="WP_169698870.1">
    <property type="nucleotide sequence ID" value="NZ_LS974202.1"/>
</dbReference>
<dbReference type="PROSITE" id="PS50294">
    <property type="entry name" value="WD_REPEATS_REGION"/>
    <property type="match status" value="1"/>
</dbReference>
<keyword evidence="2 4" id="KW-0853">WD repeat</keyword>
<dbReference type="SMART" id="SM00320">
    <property type="entry name" value="WD40"/>
    <property type="match status" value="4"/>
</dbReference>
<dbReference type="InterPro" id="IPR039462">
    <property type="entry name" value="Nup159/Nup146_N"/>
</dbReference>
<sequence length="912" mass="102239">MRKVISLSTLLILCCSEILLALLPNILTVSRNEGISVFKNSEETLVVSANNNGQIIVLDTVDNNLFSLTFDEIEAAFFEPDSSDNLIIITKTGMVDIWNLSTRQLIKSMKISSGISSAYIYGGELIVGRVDGTLEIWNYEHDYKASSPSPWFAHKGTITAICFCDSTQQLVTAGIDGYIKTWSYYKHTLIKSEYLENEAFITSMAITNDCEILVGTSDGAIIKYDKNLVQRYRYQSHNDKVTDIELLSKDIFISSSSDGLVKIWEKQTFLPLVSFQTGSKISSFQIVGDTIYIASNKGFQKFIYDSQKPEINGNTIQSFEPSSRTVLSFSVSDDSYILGVRVNGEELSIANEFNISVEFAGKYTVDAVDISGKTTTREFQILKYMWVVKPFEQYKAGDKISISNEDLNYYYSGDKRILKSLLSNFEPDTSPPFLTANTVQHSELGHEKTLHLSASDNSGSFIITVSNLDNRKSFTFASSNVSSIPIRVNSTGKYKITATDGFGNSSSLTIDLKLVPRKMFITNELSENFGQLVSIIGENETEYLVDELSSWVSKNYFSSILVDYFILEDSVIFSAKQSESEPLLLGGVSYTSGKLVEKIKTGDRGNSLLLNDPYSSYTVTIPYDPGSRPLKIARIPKLSIGYIIKNSFLVEVPVELDDMLWIRLSSDSGNDTEVIYFLPGKIVDGNVLQLSFEPVPRFKYPLYIEALLSNGDYILITAMVSNTTYIIAVLVSIFIFALLLILIFRIKAIRILILLISAAIVVAYFANWFGLLPSKLQLINTEGKNFVEQPEGYSNSSTELIIRHQELSKRISLLPLQLESINMKIDEWCSYKVQTTNAKAYRLSVLEDLLSKRSTLITLTKRTLDELEKLYVKVKADEHLSSFDENQIDNSLKALDELLNAALPVSPNDYRW</sequence>
<dbReference type="EMBL" id="LS974202">
    <property type="protein sequence ID" value="SSC12573.1"/>
    <property type="molecule type" value="Genomic_DNA"/>
</dbReference>
<evidence type="ECO:0000256" key="4">
    <source>
        <dbReference type="PROSITE-ProRule" id="PRU00221"/>
    </source>
</evidence>
<feature type="transmembrane region" description="Helical" evidence="5">
    <location>
        <begin position="751"/>
        <end position="771"/>
    </location>
</feature>
<dbReference type="PROSITE" id="PS50082">
    <property type="entry name" value="WD_REPEATS_2"/>
    <property type="match status" value="2"/>
</dbReference>
<dbReference type="Proteomes" id="UP000250796">
    <property type="component" value="Chromosome MESINF"/>
</dbReference>
<feature type="domain" description="Nucleoporin Nup159/Nup146 N-terminal" evidence="6">
    <location>
        <begin position="37"/>
        <end position="165"/>
    </location>
</feature>
<keyword evidence="5" id="KW-0812">Transmembrane</keyword>
<dbReference type="InterPro" id="IPR050505">
    <property type="entry name" value="WDR55/POC1"/>
</dbReference>
<proteinExistence type="predicted"/>
<feature type="repeat" description="WD" evidence="4">
    <location>
        <begin position="234"/>
        <end position="265"/>
    </location>
</feature>
<name>A0A7Z7PRA2_9BACT</name>
<dbReference type="InterPro" id="IPR036322">
    <property type="entry name" value="WD40_repeat_dom_sf"/>
</dbReference>
<dbReference type="InterPro" id="IPR010916">
    <property type="entry name" value="TonB_box_CS"/>
</dbReference>
<dbReference type="PROSITE" id="PS00430">
    <property type="entry name" value="TONB_DEPENDENT_REC_1"/>
    <property type="match status" value="1"/>
</dbReference>
<dbReference type="InterPro" id="IPR015943">
    <property type="entry name" value="WD40/YVTN_repeat-like_dom_sf"/>
</dbReference>
<evidence type="ECO:0000313" key="7">
    <source>
        <dbReference type="EMBL" id="SSC12573.1"/>
    </source>
</evidence>
<dbReference type="InterPro" id="IPR001680">
    <property type="entry name" value="WD40_rpt"/>
</dbReference>
<evidence type="ECO:0000256" key="2">
    <source>
        <dbReference type="ARBA" id="ARBA00022574"/>
    </source>
</evidence>